<accession>A0AAV8PV75</accession>
<proteinExistence type="predicted"/>
<organism evidence="2 3">
    <name type="scientific">Ensete ventricosum</name>
    <name type="common">Abyssinian banana</name>
    <name type="synonym">Musa ensete</name>
    <dbReference type="NCBI Taxonomy" id="4639"/>
    <lineage>
        <taxon>Eukaryota</taxon>
        <taxon>Viridiplantae</taxon>
        <taxon>Streptophyta</taxon>
        <taxon>Embryophyta</taxon>
        <taxon>Tracheophyta</taxon>
        <taxon>Spermatophyta</taxon>
        <taxon>Magnoliopsida</taxon>
        <taxon>Liliopsida</taxon>
        <taxon>Zingiberales</taxon>
        <taxon>Musaceae</taxon>
        <taxon>Ensete</taxon>
    </lineage>
</organism>
<comment type="caution">
    <text evidence="2">The sequence shown here is derived from an EMBL/GenBank/DDBJ whole genome shotgun (WGS) entry which is preliminary data.</text>
</comment>
<evidence type="ECO:0000256" key="1">
    <source>
        <dbReference type="SAM" id="MobiDB-lite"/>
    </source>
</evidence>
<dbReference type="Proteomes" id="UP001222027">
    <property type="component" value="Unassembled WGS sequence"/>
</dbReference>
<feature type="compositionally biased region" description="Pro residues" evidence="1">
    <location>
        <begin position="24"/>
        <end position="34"/>
    </location>
</feature>
<dbReference type="EMBL" id="JAQQAF010000009">
    <property type="protein sequence ID" value="KAJ8459012.1"/>
    <property type="molecule type" value="Genomic_DNA"/>
</dbReference>
<evidence type="ECO:0000313" key="3">
    <source>
        <dbReference type="Proteomes" id="UP001222027"/>
    </source>
</evidence>
<dbReference type="AlphaFoldDB" id="A0AAV8PV75"/>
<name>A0AAV8PV75_ENSVE</name>
<feature type="compositionally biased region" description="Polar residues" evidence="1">
    <location>
        <begin position="1"/>
        <end position="10"/>
    </location>
</feature>
<reference evidence="2 3" key="1">
    <citation type="submission" date="2022-12" db="EMBL/GenBank/DDBJ databases">
        <title>Chromosome-scale assembly of the Ensete ventricosum genome.</title>
        <authorList>
            <person name="Dussert Y."/>
            <person name="Stocks J."/>
            <person name="Wendawek A."/>
            <person name="Woldeyes F."/>
            <person name="Nichols R.A."/>
            <person name="Borrell J.S."/>
        </authorList>
    </citation>
    <scope>NUCLEOTIDE SEQUENCE [LARGE SCALE GENOMIC DNA]</scope>
    <source>
        <strain evidence="3">cv. Maze</strain>
        <tissue evidence="2">Seeds</tissue>
    </source>
</reference>
<gene>
    <name evidence="2" type="ORF">OPV22_031938</name>
</gene>
<protein>
    <submittedName>
        <fullName evidence="2">Uncharacterized protein</fullName>
    </submittedName>
</protein>
<keyword evidence="3" id="KW-1185">Reference proteome</keyword>
<evidence type="ECO:0000313" key="2">
    <source>
        <dbReference type="EMBL" id="KAJ8459012.1"/>
    </source>
</evidence>
<sequence length="93" mass="10204">MHAKQPTVSVSVRRDGDFRCAPPSGVPPAIPPEPMVTRRDRRRPPRPPPPPLAEGNGDPTCPCTVGPRWAGSRSHASFSDHRCLCVYFDMCGR</sequence>
<feature type="region of interest" description="Disordered" evidence="1">
    <location>
        <begin position="1"/>
        <end position="61"/>
    </location>
</feature>